<evidence type="ECO:0000313" key="2">
    <source>
        <dbReference type="EMBL" id="KAJ7949225.1"/>
    </source>
</evidence>
<keyword evidence="3" id="KW-1185">Reference proteome</keyword>
<keyword evidence="2" id="KW-0645">Protease</keyword>
<dbReference type="EMBL" id="JARAOO010000012">
    <property type="protein sequence ID" value="KAJ7949225.1"/>
    <property type="molecule type" value="Genomic_DNA"/>
</dbReference>
<protein>
    <submittedName>
        <fullName evidence="2">CLP protease regulatory subunit CLPX1, mitochondrial-like</fullName>
    </submittedName>
</protein>
<reference evidence="2" key="1">
    <citation type="journal article" date="2023" name="Science">
        <title>Elucidation of the pathway for biosynthesis of saponin adjuvants from the soapbark tree.</title>
        <authorList>
            <person name="Reed J."/>
            <person name="Orme A."/>
            <person name="El-Demerdash A."/>
            <person name="Owen C."/>
            <person name="Martin L.B.B."/>
            <person name="Misra R.C."/>
            <person name="Kikuchi S."/>
            <person name="Rejzek M."/>
            <person name="Martin A.C."/>
            <person name="Harkess A."/>
            <person name="Leebens-Mack J."/>
            <person name="Louveau T."/>
            <person name="Stephenson M.J."/>
            <person name="Osbourn A."/>
        </authorList>
    </citation>
    <scope>NUCLEOTIDE SEQUENCE</scope>
    <source>
        <strain evidence="2">S10</strain>
    </source>
</reference>
<dbReference type="AlphaFoldDB" id="A0AAD7L2B8"/>
<organism evidence="2 3">
    <name type="scientific">Quillaja saponaria</name>
    <name type="common">Soap bark tree</name>
    <dbReference type="NCBI Taxonomy" id="32244"/>
    <lineage>
        <taxon>Eukaryota</taxon>
        <taxon>Viridiplantae</taxon>
        <taxon>Streptophyta</taxon>
        <taxon>Embryophyta</taxon>
        <taxon>Tracheophyta</taxon>
        <taxon>Spermatophyta</taxon>
        <taxon>Magnoliopsida</taxon>
        <taxon>eudicotyledons</taxon>
        <taxon>Gunneridae</taxon>
        <taxon>Pentapetalae</taxon>
        <taxon>rosids</taxon>
        <taxon>fabids</taxon>
        <taxon>Fabales</taxon>
        <taxon>Quillajaceae</taxon>
        <taxon>Quillaja</taxon>
    </lineage>
</organism>
<feature type="region of interest" description="Disordered" evidence="1">
    <location>
        <begin position="90"/>
        <end position="119"/>
    </location>
</feature>
<dbReference type="GO" id="GO:0006508">
    <property type="term" value="P:proteolysis"/>
    <property type="evidence" value="ECO:0007669"/>
    <property type="project" value="UniProtKB-KW"/>
</dbReference>
<dbReference type="GO" id="GO:0008233">
    <property type="term" value="F:peptidase activity"/>
    <property type="evidence" value="ECO:0007669"/>
    <property type="project" value="UniProtKB-KW"/>
</dbReference>
<keyword evidence="2" id="KW-0378">Hydrolase</keyword>
<comment type="caution">
    <text evidence="2">The sequence shown here is derived from an EMBL/GenBank/DDBJ whole genome shotgun (WGS) entry which is preliminary data.</text>
</comment>
<name>A0AAD7L2B8_QUISA</name>
<evidence type="ECO:0000313" key="3">
    <source>
        <dbReference type="Proteomes" id="UP001163823"/>
    </source>
</evidence>
<dbReference type="KEGG" id="qsa:O6P43_029587"/>
<sequence>MFLREKGIIRLSIYAPIAKLLTTSTLTITLLCKLHSLRLAGSYNGSNGGDSPENWPQPPGRPAEYGLAVHTSLVPSFALGVIVVRASGPNGGRSSGGSGGNGEKNRGGSNLGKDLPTPKEICKGLDKLLAKTEAKKVF</sequence>
<feature type="region of interest" description="Disordered" evidence="1">
    <location>
        <begin position="43"/>
        <end position="63"/>
    </location>
</feature>
<gene>
    <name evidence="2" type="ORF">O6P43_029587</name>
</gene>
<evidence type="ECO:0000256" key="1">
    <source>
        <dbReference type="SAM" id="MobiDB-lite"/>
    </source>
</evidence>
<dbReference type="Proteomes" id="UP001163823">
    <property type="component" value="Chromosome 12"/>
</dbReference>
<feature type="compositionally biased region" description="Gly residues" evidence="1">
    <location>
        <begin position="90"/>
        <end position="102"/>
    </location>
</feature>
<accession>A0AAD7L2B8</accession>
<proteinExistence type="predicted"/>